<proteinExistence type="predicted"/>
<dbReference type="AlphaFoldDB" id="A0A1M5DMW6"/>
<keyword evidence="3" id="KW-1185">Reference proteome</keyword>
<feature type="transmembrane region" description="Helical" evidence="1">
    <location>
        <begin position="128"/>
        <end position="147"/>
    </location>
</feature>
<dbReference type="EMBL" id="FQUV01000009">
    <property type="protein sequence ID" value="SHF68327.1"/>
    <property type="molecule type" value="Genomic_DNA"/>
</dbReference>
<evidence type="ECO:0000256" key="1">
    <source>
        <dbReference type="SAM" id="Phobius"/>
    </source>
</evidence>
<sequence length="180" mass="19658">MTTASPALSDDELRETLDLLSTVMASVSDRVDAQTEVLDRVNKTATEARQAAFAAKAQTDPKAYGELVGNTIDGKIGDTLIRLARFAVDLGQQTMATERVLKQAEEDKLAILRQVRDRENKADRLKRLLPWFGLGALVLVLAMTVTLPRFLASNSSTCAAIGATWTRTTEGIDACVFYRP</sequence>
<keyword evidence="1" id="KW-0812">Transmembrane</keyword>
<organism evidence="2 3">
    <name type="scientific">Litoreibacter ascidiaceicola</name>
    <dbReference type="NCBI Taxonomy" id="1486859"/>
    <lineage>
        <taxon>Bacteria</taxon>
        <taxon>Pseudomonadati</taxon>
        <taxon>Pseudomonadota</taxon>
        <taxon>Alphaproteobacteria</taxon>
        <taxon>Rhodobacterales</taxon>
        <taxon>Roseobacteraceae</taxon>
        <taxon>Litoreibacter</taxon>
    </lineage>
</organism>
<dbReference type="RefSeq" id="WP_073145964.1">
    <property type="nucleotide sequence ID" value="NZ_FQUV01000009.1"/>
</dbReference>
<evidence type="ECO:0000313" key="3">
    <source>
        <dbReference type="Proteomes" id="UP000184144"/>
    </source>
</evidence>
<name>A0A1M5DMW6_9RHOB</name>
<protein>
    <submittedName>
        <fullName evidence="2">Uncharacterized protein</fullName>
    </submittedName>
</protein>
<gene>
    <name evidence="2" type="ORF">SAMN05444273_109118</name>
</gene>
<dbReference type="Proteomes" id="UP000184144">
    <property type="component" value="Unassembled WGS sequence"/>
</dbReference>
<keyword evidence="1" id="KW-0472">Membrane</keyword>
<accession>A0A1M5DMW6</accession>
<dbReference type="OrthoDB" id="7876532at2"/>
<reference evidence="3" key="1">
    <citation type="submission" date="2016-11" db="EMBL/GenBank/DDBJ databases">
        <authorList>
            <person name="Varghese N."/>
            <person name="Submissions S."/>
        </authorList>
    </citation>
    <scope>NUCLEOTIDE SEQUENCE [LARGE SCALE GENOMIC DNA]</scope>
    <source>
        <strain evidence="3">DSM 100566</strain>
    </source>
</reference>
<evidence type="ECO:0000313" key="2">
    <source>
        <dbReference type="EMBL" id="SHF68327.1"/>
    </source>
</evidence>
<dbReference type="STRING" id="1486859.SAMN05444273_109118"/>
<keyword evidence="1" id="KW-1133">Transmembrane helix</keyword>